<comment type="caution">
    <text evidence="2">The sequence shown here is derived from an EMBL/GenBank/DDBJ whole genome shotgun (WGS) entry which is preliminary data.</text>
</comment>
<organism evidence="2 3">
    <name type="scientific">Euplotes crassus</name>
    <dbReference type="NCBI Taxonomy" id="5936"/>
    <lineage>
        <taxon>Eukaryota</taxon>
        <taxon>Sar</taxon>
        <taxon>Alveolata</taxon>
        <taxon>Ciliophora</taxon>
        <taxon>Intramacronucleata</taxon>
        <taxon>Spirotrichea</taxon>
        <taxon>Hypotrichia</taxon>
        <taxon>Euplotida</taxon>
        <taxon>Euplotidae</taxon>
        <taxon>Moneuplotes</taxon>
    </lineage>
</organism>
<feature type="transmembrane region" description="Helical" evidence="1">
    <location>
        <begin position="59"/>
        <end position="80"/>
    </location>
</feature>
<keyword evidence="1" id="KW-0812">Transmembrane</keyword>
<evidence type="ECO:0000313" key="2">
    <source>
        <dbReference type="EMBL" id="CAI2379202.1"/>
    </source>
</evidence>
<feature type="transmembrane region" description="Helical" evidence="1">
    <location>
        <begin position="20"/>
        <end position="39"/>
    </location>
</feature>
<dbReference type="AlphaFoldDB" id="A0AAD1XVI8"/>
<evidence type="ECO:0000256" key="1">
    <source>
        <dbReference type="SAM" id="Phobius"/>
    </source>
</evidence>
<accession>A0AAD1XVI8</accession>
<keyword evidence="1" id="KW-1133">Transmembrane helix</keyword>
<gene>
    <name evidence="2" type="ORF">ECRASSUSDP1_LOCUS20611</name>
</gene>
<sequence length="86" mass="9618">MMTMLESYKANQARFISKIYYIFFFCLAVTAGICVAPTINSDVQRYLVGNQLTLIVSSVLLIIPPFFLLYFINIAFAYACTAIGNA</sequence>
<name>A0AAD1XVI8_EUPCR</name>
<keyword evidence="1" id="KW-0472">Membrane</keyword>
<keyword evidence="3" id="KW-1185">Reference proteome</keyword>
<reference evidence="2" key="1">
    <citation type="submission" date="2023-07" db="EMBL/GenBank/DDBJ databases">
        <authorList>
            <consortium name="AG Swart"/>
            <person name="Singh M."/>
            <person name="Singh A."/>
            <person name="Seah K."/>
            <person name="Emmerich C."/>
        </authorList>
    </citation>
    <scope>NUCLEOTIDE SEQUENCE</scope>
    <source>
        <strain evidence="2">DP1</strain>
    </source>
</reference>
<protein>
    <submittedName>
        <fullName evidence="2">Uncharacterized protein</fullName>
    </submittedName>
</protein>
<proteinExistence type="predicted"/>
<dbReference type="Proteomes" id="UP001295684">
    <property type="component" value="Unassembled WGS sequence"/>
</dbReference>
<evidence type="ECO:0000313" key="3">
    <source>
        <dbReference type="Proteomes" id="UP001295684"/>
    </source>
</evidence>
<dbReference type="EMBL" id="CAMPGE010021023">
    <property type="protein sequence ID" value="CAI2379202.1"/>
    <property type="molecule type" value="Genomic_DNA"/>
</dbReference>